<dbReference type="EMBL" id="BMVN01000006">
    <property type="protein sequence ID" value="GHA18624.1"/>
    <property type="molecule type" value="Genomic_DNA"/>
</dbReference>
<feature type="region of interest" description="Disordered" evidence="1">
    <location>
        <begin position="16"/>
        <end position="84"/>
    </location>
</feature>
<proteinExistence type="predicted"/>
<organism evidence="2 3">
    <name type="scientific">Streptomyces canarius</name>
    <dbReference type="NCBI Taxonomy" id="285453"/>
    <lineage>
        <taxon>Bacteria</taxon>
        <taxon>Bacillati</taxon>
        <taxon>Actinomycetota</taxon>
        <taxon>Actinomycetes</taxon>
        <taxon>Kitasatosporales</taxon>
        <taxon>Streptomycetaceae</taxon>
        <taxon>Streptomyces</taxon>
    </lineage>
</organism>
<dbReference type="Proteomes" id="UP000653644">
    <property type="component" value="Unassembled WGS sequence"/>
</dbReference>
<name>A0ABQ3CP14_9ACTN</name>
<sequence>MAKDGANMAWSYRFNRWARGNNPSGPGSGPREPHSPLHRTAPAGPTRPAHVNHVPSQSPPGAGTFPSRTSAPIPPRAPESGFFS</sequence>
<accession>A0ABQ3CP14</accession>
<protein>
    <submittedName>
        <fullName evidence="2">Uncharacterized protein</fullName>
    </submittedName>
</protein>
<evidence type="ECO:0000256" key="1">
    <source>
        <dbReference type="SAM" id="MobiDB-lite"/>
    </source>
</evidence>
<reference evidence="3" key="1">
    <citation type="journal article" date="2019" name="Int. J. Syst. Evol. Microbiol.">
        <title>The Global Catalogue of Microorganisms (GCM) 10K type strain sequencing project: providing services to taxonomists for standard genome sequencing and annotation.</title>
        <authorList>
            <consortium name="The Broad Institute Genomics Platform"/>
            <consortium name="The Broad Institute Genome Sequencing Center for Infectious Disease"/>
            <person name="Wu L."/>
            <person name="Ma J."/>
        </authorList>
    </citation>
    <scope>NUCLEOTIDE SEQUENCE [LARGE SCALE GENOMIC DNA]</scope>
    <source>
        <strain evidence="3">JCM 4733</strain>
    </source>
</reference>
<keyword evidence="3" id="KW-1185">Reference proteome</keyword>
<evidence type="ECO:0000313" key="3">
    <source>
        <dbReference type="Proteomes" id="UP000653644"/>
    </source>
</evidence>
<evidence type="ECO:0000313" key="2">
    <source>
        <dbReference type="EMBL" id="GHA18624.1"/>
    </source>
</evidence>
<comment type="caution">
    <text evidence="2">The sequence shown here is derived from an EMBL/GenBank/DDBJ whole genome shotgun (WGS) entry which is preliminary data.</text>
</comment>
<gene>
    <name evidence="2" type="ORF">GCM10010345_24180</name>
</gene>